<evidence type="ECO:0000313" key="2">
    <source>
        <dbReference type="Proteomes" id="UP000617979"/>
    </source>
</evidence>
<dbReference type="EMBL" id="BMEX01000020">
    <property type="protein sequence ID" value="GGA56040.1"/>
    <property type="molecule type" value="Genomic_DNA"/>
</dbReference>
<dbReference type="Proteomes" id="UP000617979">
    <property type="component" value="Unassembled WGS sequence"/>
</dbReference>
<sequence length="105" mass="12350">MKMIVKEWPSHEGWGIWDEEQNRWMTNPAGDRAWWNSKEAAEEELRVIEKAKFKVGQIVQRLNEVWTIQTISGLDGQIRYYLVGSYGPLMAKENELQEISVRGKR</sequence>
<comment type="caution">
    <text evidence="1">The sequence shown here is derived from an EMBL/GenBank/DDBJ whole genome shotgun (WGS) entry which is preliminary data.</text>
</comment>
<reference evidence="2" key="1">
    <citation type="journal article" date="2019" name="Int. J. Syst. Evol. Microbiol.">
        <title>The Global Catalogue of Microorganisms (GCM) 10K type strain sequencing project: providing services to taxonomists for standard genome sequencing and annotation.</title>
        <authorList>
            <consortium name="The Broad Institute Genomics Platform"/>
            <consortium name="The Broad Institute Genome Sequencing Center for Infectious Disease"/>
            <person name="Wu L."/>
            <person name="Ma J."/>
        </authorList>
    </citation>
    <scope>NUCLEOTIDE SEQUENCE [LARGE SCALE GENOMIC DNA]</scope>
    <source>
        <strain evidence="2">CGMCC 1.12404</strain>
    </source>
</reference>
<organism evidence="1 2">
    <name type="scientific">Kroppenstedtia guangzhouensis</name>
    <dbReference type="NCBI Taxonomy" id="1274356"/>
    <lineage>
        <taxon>Bacteria</taxon>
        <taxon>Bacillati</taxon>
        <taxon>Bacillota</taxon>
        <taxon>Bacilli</taxon>
        <taxon>Bacillales</taxon>
        <taxon>Thermoactinomycetaceae</taxon>
        <taxon>Kroppenstedtia</taxon>
    </lineage>
</organism>
<evidence type="ECO:0000313" key="1">
    <source>
        <dbReference type="EMBL" id="GGA56040.1"/>
    </source>
</evidence>
<accession>A0ABQ1H3D0</accession>
<name>A0ABQ1H3D0_9BACL</name>
<protein>
    <submittedName>
        <fullName evidence="1">Uncharacterized protein</fullName>
    </submittedName>
</protein>
<keyword evidence="2" id="KW-1185">Reference proteome</keyword>
<proteinExistence type="predicted"/>
<gene>
    <name evidence="1" type="ORF">GCM10007416_31520</name>
</gene>